<sequence>MRRGGAELTALLEQAGLEKAGQWRTEAMLPPSAAWRLLAGAGADAPVVTVPGPWREAAASVNQAWERLTREAGVPDAEGVFLVDLGGPWAARRPRHWTRVRLTDTWDLAGVLGEEPGGLEFVTASPGGDMLVAVVSGADAVRLTVVDRLRERLDAAAEAAARASEAEQAAAWAALEARAASETHLPKHWIEGLNANPSLPQELRARLLAESRHAMWRPLPAEEVEAVLNHPDWKVRAFAAEVQPNITPEQWERLILGEEDARRRWALTTLAVDRKVVLPQAVLRRLAADPSARVRAEALGLQGVSAETAAGLVDDPDTAVRRKACAVAWPELSETARAALRADPEPRVRRDAVLRHHREHPLSRADFEGEQLDAQDLENCRLARDLVEWCLGGDDVDRRRALARNGRLEPEFVARLAQDPDPGVRLAVSVRPELTEDQRAAVVIEFDPGQRSYGLPWVMALHDDVDAMRRLAASTHPLIRRSVARARRLPADVVALLADDEDRVVQLFLAESCDDAPAEMLLRVCAWWSGSFSSPGRPRSHPNFPRTGLLHYADDPNPRLRRLALDDPESTPELVERFTRDLDGQVRHRAAEDERLSAAAAARLADDPEDSVRFAALRHPGLPATVLAERLGTCGDAEWASRNPAVPVAVLRVMADRAVPTPPAGGAAPA</sequence>
<accession>A0A1H7V791</accession>
<evidence type="ECO:0000313" key="1">
    <source>
        <dbReference type="EMBL" id="SEM05083.1"/>
    </source>
</evidence>
<dbReference type="EMBL" id="FOAZ01000017">
    <property type="protein sequence ID" value="SEM05083.1"/>
    <property type="molecule type" value="Genomic_DNA"/>
</dbReference>
<dbReference type="Gene3D" id="1.25.10.10">
    <property type="entry name" value="Leucine-rich Repeat Variant"/>
    <property type="match status" value="2"/>
</dbReference>
<protein>
    <recommendedName>
        <fullName evidence="3">Leucine rich repeat variant</fullName>
    </recommendedName>
</protein>
<dbReference type="eggNOG" id="COG5330">
    <property type="taxonomic scope" value="Bacteria"/>
</dbReference>
<dbReference type="RefSeq" id="WP_052438356.1">
    <property type="nucleotide sequence ID" value="NZ_BBPN01000004.1"/>
</dbReference>
<dbReference type="InterPro" id="IPR016024">
    <property type="entry name" value="ARM-type_fold"/>
</dbReference>
<proteinExistence type="predicted"/>
<reference evidence="2" key="1">
    <citation type="submission" date="2016-10" db="EMBL/GenBank/DDBJ databases">
        <authorList>
            <person name="Varghese N."/>
        </authorList>
    </citation>
    <scope>NUCLEOTIDE SEQUENCE [LARGE SCALE GENOMIC DNA]</scope>
    <source>
        <strain evidence="2">DSM 45096 / BCRC 16803 / CGMCC 4.1857 / CIP 109030 / JCM 12277 / KCTC 19219 / NBRC 100920 / 33214</strain>
    </source>
</reference>
<dbReference type="Proteomes" id="UP000183015">
    <property type="component" value="Unassembled WGS sequence"/>
</dbReference>
<dbReference type="SUPFAM" id="SSF48371">
    <property type="entry name" value="ARM repeat"/>
    <property type="match status" value="1"/>
</dbReference>
<keyword evidence="2" id="KW-1185">Reference proteome</keyword>
<dbReference type="InterPro" id="IPR011989">
    <property type="entry name" value="ARM-like"/>
</dbReference>
<gene>
    <name evidence="1" type="ORF">SAMN05414137_117136</name>
</gene>
<dbReference type="AlphaFoldDB" id="A0A1H7V791"/>
<evidence type="ECO:0000313" key="2">
    <source>
        <dbReference type="Proteomes" id="UP000183015"/>
    </source>
</evidence>
<evidence type="ECO:0008006" key="3">
    <source>
        <dbReference type="Google" id="ProtNLM"/>
    </source>
</evidence>
<dbReference type="STRING" id="235985.SAMN05414137_117136"/>
<organism evidence="1 2">
    <name type="scientific">Streptacidiphilus jiangxiensis</name>
    <dbReference type="NCBI Taxonomy" id="235985"/>
    <lineage>
        <taxon>Bacteria</taxon>
        <taxon>Bacillati</taxon>
        <taxon>Actinomycetota</taxon>
        <taxon>Actinomycetes</taxon>
        <taxon>Kitasatosporales</taxon>
        <taxon>Streptomycetaceae</taxon>
        <taxon>Streptacidiphilus</taxon>
    </lineage>
</organism>
<name>A0A1H7V791_STRJI</name>